<evidence type="ECO:0000256" key="1">
    <source>
        <dbReference type="ARBA" id="ARBA00001946"/>
    </source>
</evidence>
<dbReference type="InterPro" id="IPR015797">
    <property type="entry name" value="NUDIX_hydrolase-like_dom_sf"/>
</dbReference>
<evidence type="ECO:0000313" key="4">
    <source>
        <dbReference type="EMBL" id="QNO17657.1"/>
    </source>
</evidence>
<dbReference type="RefSeq" id="WP_212506720.1">
    <property type="nucleotide sequence ID" value="NZ_CP060696.1"/>
</dbReference>
<organism evidence="4 5">
    <name type="scientific">Caproicibacterium amylolyticum</name>
    <dbReference type="NCBI Taxonomy" id="2766537"/>
    <lineage>
        <taxon>Bacteria</taxon>
        <taxon>Bacillati</taxon>
        <taxon>Bacillota</taxon>
        <taxon>Clostridia</taxon>
        <taxon>Eubacteriales</taxon>
        <taxon>Oscillospiraceae</taxon>
        <taxon>Caproicibacterium</taxon>
    </lineage>
</organism>
<protein>
    <submittedName>
        <fullName evidence="4">NUDIX domain-containing protein</fullName>
    </submittedName>
</protein>
<feature type="domain" description="Nudix hydrolase" evidence="3">
    <location>
        <begin position="12"/>
        <end position="150"/>
    </location>
</feature>
<dbReference type="EMBL" id="CP060696">
    <property type="protein sequence ID" value="QNO17657.1"/>
    <property type="molecule type" value="Genomic_DNA"/>
</dbReference>
<dbReference type="SUPFAM" id="SSF55811">
    <property type="entry name" value="Nudix"/>
    <property type="match status" value="1"/>
</dbReference>
<keyword evidence="2" id="KW-0378">Hydrolase</keyword>
<dbReference type="InterPro" id="IPR000086">
    <property type="entry name" value="NUDIX_hydrolase_dom"/>
</dbReference>
<proteinExistence type="predicted"/>
<gene>
    <name evidence="4" type="ORF">H6X83_12110</name>
</gene>
<dbReference type="GO" id="GO:0016787">
    <property type="term" value="F:hydrolase activity"/>
    <property type="evidence" value="ECO:0007669"/>
    <property type="project" value="UniProtKB-KW"/>
</dbReference>
<dbReference type="PANTHER" id="PTHR43046:SF14">
    <property type="entry name" value="MUTT_NUDIX FAMILY PROTEIN"/>
    <property type="match status" value="1"/>
</dbReference>
<name>A0A7G9WG45_9FIRM</name>
<keyword evidence="5" id="KW-1185">Reference proteome</keyword>
<dbReference type="AlphaFoldDB" id="A0A7G9WG45"/>
<sequence length="159" mass="18911">MDITFKTPEGVFNYRVCAIIISNERLLVMKDERSPYYYLPGGRVTLHETAEKAVLREIKEELEINAKIVRPLWLNQSFFTEDVNHEKYHELCLYFLIDVSATDLLSRGNNFVLTENGRHHHIFSWMPFCELNKNYFYPGFIKKRIFNLPVNLEINTEFE</sequence>
<accession>A0A7G9WG45</accession>
<dbReference type="Gene3D" id="3.90.79.10">
    <property type="entry name" value="Nucleoside Triphosphate Pyrophosphohydrolase"/>
    <property type="match status" value="1"/>
</dbReference>
<dbReference type="Proteomes" id="UP000516046">
    <property type="component" value="Chromosome"/>
</dbReference>
<dbReference type="Pfam" id="PF00293">
    <property type="entry name" value="NUDIX"/>
    <property type="match status" value="1"/>
</dbReference>
<evidence type="ECO:0000259" key="3">
    <source>
        <dbReference type="PROSITE" id="PS51462"/>
    </source>
</evidence>
<dbReference type="KEGG" id="caml:H6X83_12110"/>
<dbReference type="CDD" id="cd04688">
    <property type="entry name" value="NUDIX_Hydrolase"/>
    <property type="match status" value="1"/>
</dbReference>
<evidence type="ECO:0000256" key="2">
    <source>
        <dbReference type="ARBA" id="ARBA00022801"/>
    </source>
</evidence>
<comment type="cofactor">
    <cofactor evidence="1">
        <name>Mg(2+)</name>
        <dbReference type="ChEBI" id="CHEBI:18420"/>
    </cofactor>
</comment>
<dbReference type="PROSITE" id="PS51462">
    <property type="entry name" value="NUDIX"/>
    <property type="match status" value="1"/>
</dbReference>
<dbReference type="PANTHER" id="PTHR43046">
    <property type="entry name" value="GDP-MANNOSE MANNOSYL HYDROLASE"/>
    <property type="match status" value="1"/>
</dbReference>
<reference evidence="4 5" key="1">
    <citation type="submission" date="2020-08" db="EMBL/GenBank/DDBJ databases">
        <authorList>
            <person name="Ren C."/>
            <person name="Gu Y."/>
            <person name="Xu Y."/>
        </authorList>
    </citation>
    <scope>NUCLEOTIDE SEQUENCE [LARGE SCALE GENOMIC DNA]</scope>
    <source>
        <strain evidence="4 5">LBM18003</strain>
    </source>
</reference>
<evidence type="ECO:0000313" key="5">
    <source>
        <dbReference type="Proteomes" id="UP000516046"/>
    </source>
</evidence>